<dbReference type="VEuPathDB" id="FungiDB:PV07_12545"/>
<evidence type="ECO:0000256" key="1">
    <source>
        <dbReference type="SAM" id="MobiDB-lite"/>
    </source>
</evidence>
<dbReference type="GeneID" id="27351739"/>
<organism evidence="2 3">
    <name type="scientific">Cladophialophora immunda</name>
    <dbReference type="NCBI Taxonomy" id="569365"/>
    <lineage>
        <taxon>Eukaryota</taxon>
        <taxon>Fungi</taxon>
        <taxon>Dikarya</taxon>
        <taxon>Ascomycota</taxon>
        <taxon>Pezizomycotina</taxon>
        <taxon>Eurotiomycetes</taxon>
        <taxon>Chaetothyriomycetidae</taxon>
        <taxon>Chaetothyriales</taxon>
        <taxon>Herpotrichiellaceae</taxon>
        <taxon>Cladophialophora</taxon>
    </lineage>
</organism>
<proteinExistence type="predicted"/>
<protein>
    <submittedName>
        <fullName evidence="2">Uncharacterized protein</fullName>
    </submittedName>
</protein>
<keyword evidence="3" id="KW-1185">Reference proteome</keyword>
<gene>
    <name evidence="2" type="ORF">PV07_12545</name>
</gene>
<dbReference type="Proteomes" id="UP000054466">
    <property type="component" value="Unassembled WGS sequence"/>
</dbReference>
<accession>A0A0D2BSQ2</accession>
<feature type="region of interest" description="Disordered" evidence="1">
    <location>
        <begin position="64"/>
        <end position="97"/>
    </location>
</feature>
<sequence length="169" mass="19298">MNIDLRLCSAIAEAVVEGATEQLLMLQDGSTPRKALSIRRSLTPDDQLSSTRLYYRKYFRDQTLRSPKSITPTPPSSRSPTPEQNAPKKSAKRGSVVAQLTREVNDNTIKQGRRNSTIKLVRQDGITKSRRSLQKYHRHSMITRTRSLSMPGFRLFDLEHPPSSEEIYR</sequence>
<dbReference type="EMBL" id="KN847052">
    <property type="protein sequence ID" value="KIW22053.1"/>
    <property type="molecule type" value="Genomic_DNA"/>
</dbReference>
<reference evidence="2 3" key="1">
    <citation type="submission" date="2015-01" db="EMBL/GenBank/DDBJ databases">
        <title>The Genome Sequence of Cladophialophora immunda CBS83496.</title>
        <authorList>
            <consortium name="The Broad Institute Genomics Platform"/>
            <person name="Cuomo C."/>
            <person name="de Hoog S."/>
            <person name="Gorbushina A."/>
            <person name="Stielow B."/>
            <person name="Teixiera M."/>
            <person name="Abouelleil A."/>
            <person name="Chapman S.B."/>
            <person name="Priest M."/>
            <person name="Young S.K."/>
            <person name="Wortman J."/>
            <person name="Nusbaum C."/>
            <person name="Birren B."/>
        </authorList>
    </citation>
    <scope>NUCLEOTIDE SEQUENCE [LARGE SCALE GENOMIC DNA]</scope>
    <source>
        <strain evidence="2 3">CBS 83496</strain>
    </source>
</reference>
<dbReference type="AlphaFoldDB" id="A0A0D2BSQ2"/>
<dbReference type="OrthoDB" id="10606227at2759"/>
<dbReference type="HOGENOM" id="CLU_1578346_0_0_1"/>
<evidence type="ECO:0000313" key="3">
    <source>
        <dbReference type="Proteomes" id="UP000054466"/>
    </source>
</evidence>
<evidence type="ECO:0000313" key="2">
    <source>
        <dbReference type="EMBL" id="KIW22053.1"/>
    </source>
</evidence>
<dbReference type="RefSeq" id="XP_016242269.1">
    <property type="nucleotide sequence ID" value="XM_016400080.1"/>
</dbReference>
<name>A0A0D2BSQ2_9EURO</name>